<dbReference type="Gene3D" id="1.10.530.10">
    <property type="match status" value="1"/>
</dbReference>
<dbReference type="Proteomes" id="UP001433071">
    <property type="component" value="Unassembled WGS sequence"/>
</dbReference>
<feature type="region of interest" description="Disordered" evidence="1">
    <location>
        <begin position="70"/>
        <end position="89"/>
    </location>
</feature>
<dbReference type="CDD" id="cd00442">
    <property type="entry name" value="Lyz-like"/>
    <property type="match status" value="1"/>
</dbReference>
<sequence>MATIPLSVGQRRLDTGNVVQYPEGSPVGRAMQGLGDELSAVAERYQRMKEQQEAFDAELARRRFNDQVAQAEDEAAAKAPADGSGLHDVMYGQVDPRTGRVVKTGLFDMLFDNALPNMPESQRANFARQKETMRAAGSLRMAQRQLQRRDDYEMAEWTKVDNISTSAIAKSDPNDTATFEAIRQRGFDLIAKIGNPLARQVAEAAWRTNTAKALVQAMIAQDPKRAAEMLGTVPVARSAVDAVVDKIIGVESGGNAAAKNPNSSASGVGQFLDSTWVQTVRSHRPDLAAGKSASEIIALKGDAVLGREMTAALTRDNAEYLTNRGVSTTPGNLYLAHLLGSVGAVNVLKAEPGAPIASVVGQDVVRANPFLTGKTVADTRAWSDGKMGDSLGKNRTGEPNRDQDMKQVPGQAGDKLVWAAAPWLVDLSPNDLQDLGQKAQIAMTEQLFDARTNVQLAYQNAPTALMYTGTYSGKKPGDEDLAAVYGVEEGGKQSLGLDRTFKVGAQAFDMVRMPKEAIEAKVLAAKPKPGSATLERDQAQFEITTSAAKQVLQARAADPAEFVRKIDQAADADWGAVSSKDSYDPAAYQKAVARSVAVQLQLGIKKIQPLPMPVVKDLVDILNDDRVPQRERDVVLRDLFAGTSDPGVQAAMALQLTGENQSRIGRSIANNAAPISAEERVSRNLAAFDALPLSLKPLVALDDTVRLMADGMTFGYADKFAATMNSLISGGSYEEQLAAERASTQDARDRSGSAGTAAELVGAYLTGRGLGEAGITLGGRLGTATMEGLSGFFARTGLVGAEGAGYGAVEAAGRDESIGTGTAFGFLGGAGSNIVGEGLGVVSAKPQSG</sequence>
<keyword evidence="3" id="KW-1185">Reference proteome</keyword>
<organism evidence="2 3">
    <name type="scientific">Mesorhizobium caraganae</name>
    <dbReference type="NCBI Taxonomy" id="483206"/>
    <lineage>
        <taxon>Bacteria</taxon>
        <taxon>Pseudomonadati</taxon>
        <taxon>Pseudomonadota</taxon>
        <taxon>Alphaproteobacteria</taxon>
        <taxon>Hyphomicrobiales</taxon>
        <taxon>Phyllobacteriaceae</taxon>
        <taxon>Mesorhizobium</taxon>
    </lineage>
</organism>
<dbReference type="EMBL" id="JAMYQB010000015">
    <property type="protein sequence ID" value="MER9406178.1"/>
    <property type="molecule type" value="Genomic_DNA"/>
</dbReference>
<feature type="compositionally biased region" description="Basic and acidic residues" evidence="1">
    <location>
        <begin position="395"/>
        <end position="405"/>
    </location>
</feature>
<name>A0ABV1Z2H2_9HYPH</name>
<accession>A0ABV1Z2H2</accession>
<protein>
    <submittedName>
        <fullName evidence="2">Uncharacterized protein</fullName>
    </submittedName>
</protein>
<reference evidence="2 3" key="1">
    <citation type="journal article" date="2024" name="Proc. Natl. Acad. Sci. U.S.A.">
        <title>The evolutionary genomics of adaptation to stress in wild rhizobium bacteria.</title>
        <authorList>
            <person name="Kehlet-Delgado H."/>
            <person name="Montoya A.P."/>
            <person name="Jensen K.T."/>
            <person name="Wendlandt C.E."/>
            <person name="Dexheimer C."/>
            <person name="Roberts M."/>
            <person name="Torres Martinez L."/>
            <person name="Friesen M.L."/>
            <person name="Griffitts J.S."/>
            <person name="Porter S.S."/>
        </authorList>
    </citation>
    <scope>NUCLEOTIDE SEQUENCE [LARGE SCALE GENOMIC DNA]</scope>
    <source>
        <strain evidence="2 3">M0641</strain>
    </source>
</reference>
<evidence type="ECO:0000256" key="1">
    <source>
        <dbReference type="SAM" id="MobiDB-lite"/>
    </source>
</evidence>
<feature type="region of interest" description="Disordered" evidence="1">
    <location>
        <begin position="381"/>
        <end position="408"/>
    </location>
</feature>
<evidence type="ECO:0000313" key="3">
    <source>
        <dbReference type="Proteomes" id="UP001433071"/>
    </source>
</evidence>
<evidence type="ECO:0000313" key="2">
    <source>
        <dbReference type="EMBL" id="MER9406178.1"/>
    </source>
</evidence>
<gene>
    <name evidence="2" type="ORF">NKI36_19300</name>
</gene>
<proteinExistence type="predicted"/>
<dbReference type="RefSeq" id="WP_352559554.1">
    <property type="nucleotide sequence ID" value="NZ_JAMYQB010000015.1"/>
</dbReference>
<comment type="caution">
    <text evidence="2">The sequence shown here is derived from an EMBL/GenBank/DDBJ whole genome shotgun (WGS) entry which is preliminary data.</text>
</comment>